<dbReference type="PANTHER" id="PTHR21089:SF1">
    <property type="entry name" value="BIFUNCTIONAL 3-DEHYDROQUINATE DEHYDRATASE_SHIKIMATE DEHYDROGENASE, CHLOROPLASTIC"/>
    <property type="match status" value="1"/>
</dbReference>
<dbReference type="InterPro" id="IPR011342">
    <property type="entry name" value="Shikimate_DH"/>
</dbReference>
<feature type="binding site" evidence="8">
    <location>
        <position position="246"/>
    </location>
    <ligand>
        <name>shikimate</name>
        <dbReference type="ChEBI" id="CHEBI:36208"/>
    </ligand>
</feature>
<dbReference type="NCBIfam" id="TIGR00507">
    <property type="entry name" value="aroE"/>
    <property type="match status" value="1"/>
</dbReference>
<feature type="binding site" evidence="8">
    <location>
        <position position="218"/>
    </location>
    <ligand>
        <name>shikimate</name>
        <dbReference type="ChEBI" id="CHEBI:36208"/>
    </ligand>
</feature>
<comment type="caution">
    <text evidence="11">The sequence shown here is derived from an EMBL/GenBank/DDBJ whole genome shotgun (WGS) entry which is preliminary data.</text>
</comment>
<dbReference type="EC" id="1.1.1.25" evidence="2 8"/>
<evidence type="ECO:0000259" key="10">
    <source>
        <dbReference type="Pfam" id="PF08501"/>
    </source>
</evidence>
<comment type="caution">
    <text evidence="8">Lacks conserved residue(s) required for the propagation of feature annotation.</text>
</comment>
<dbReference type="InterPro" id="IPR006151">
    <property type="entry name" value="Shikm_DH/Glu-tRNA_Rdtase"/>
</dbReference>
<organism evidence="11 12">
    <name type="scientific">Glycocaulis abyssi</name>
    <dbReference type="NCBI Taxonomy" id="1433403"/>
    <lineage>
        <taxon>Bacteria</taxon>
        <taxon>Pseudomonadati</taxon>
        <taxon>Pseudomonadota</taxon>
        <taxon>Alphaproteobacteria</taxon>
        <taxon>Maricaulales</taxon>
        <taxon>Maricaulaceae</taxon>
        <taxon>Glycocaulis</taxon>
    </lineage>
</organism>
<evidence type="ECO:0000256" key="5">
    <source>
        <dbReference type="ARBA" id="ARBA00023002"/>
    </source>
</evidence>
<feature type="binding site" evidence="8">
    <location>
        <position position="80"/>
    </location>
    <ligand>
        <name>NADP(+)</name>
        <dbReference type="ChEBI" id="CHEBI:58349"/>
    </ligand>
</feature>
<dbReference type="Pfam" id="PF08501">
    <property type="entry name" value="Shikimate_dh_N"/>
    <property type="match status" value="1"/>
</dbReference>
<proteinExistence type="inferred from homology"/>
<feature type="domain" description="Shikimate dehydrogenase substrate binding N-terminal" evidence="10">
    <location>
        <begin position="9"/>
        <end position="91"/>
    </location>
</feature>
<feature type="binding site" evidence="8">
    <location>
        <position position="64"/>
    </location>
    <ligand>
        <name>shikimate</name>
        <dbReference type="ChEBI" id="CHEBI:36208"/>
    </ligand>
</feature>
<dbReference type="SUPFAM" id="SSF53223">
    <property type="entry name" value="Aminoacid dehydrogenase-like, N-terminal domain"/>
    <property type="match status" value="1"/>
</dbReference>
<keyword evidence="3 8" id="KW-0028">Amino-acid biosynthesis</keyword>
<keyword evidence="6 8" id="KW-0057">Aromatic amino acid biosynthesis</keyword>
<dbReference type="RefSeq" id="WP_371392957.1">
    <property type="nucleotide sequence ID" value="NZ_CP163421.1"/>
</dbReference>
<evidence type="ECO:0000256" key="6">
    <source>
        <dbReference type="ARBA" id="ARBA00023141"/>
    </source>
</evidence>
<comment type="similarity">
    <text evidence="8">Belongs to the shikimate dehydrogenase family.</text>
</comment>
<feature type="active site" description="Proton acceptor" evidence="8">
    <location>
        <position position="68"/>
    </location>
</feature>
<evidence type="ECO:0000256" key="8">
    <source>
        <dbReference type="HAMAP-Rule" id="MF_00222"/>
    </source>
</evidence>
<feature type="binding site" evidence="8">
    <location>
        <position position="239"/>
    </location>
    <ligand>
        <name>NADP(+)</name>
        <dbReference type="ChEBI" id="CHEBI:58349"/>
    </ligand>
</feature>
<evidence type="ECO:0000313" key="11">
    <source>
        <dbReference type="EMBL" id="MFC4726010.1"/>
    </source>
</evidence>
<dbReference type="InterPro" id="IPR013708">
    <property type="entry name" value="Shikimate_DH-bd_N"/>
</dbReference>
<dbReference type="Gene3D" id="3.40.50.10860">
    <property type="entry name" value="Leucine Dehydrogenase, chain A, domain 1"/>
    <property type="match status" value="1"/>
</dbReference>
<evidence type="ECO:0000256" key="7">
    <source>
        <dbReference type="ARBA" id="ARBA00049442"/>
    </source>
</evidence>
<feature type="domain" description="Quinate/shikimate 5-dehydrogenase/glutamyl-tRNA reductase" evidence="9">
    <location>
        <begin position="124"/>
        <end position="191"/>
    </location>
</feature>
<evidence type="ECO:0000259" key="9">
    <source>
        <dbReference type="Pfam" id="PF01488"/>
    </source>
</evidence>
<feature type="binding site" evidence="8">
    <location>
        <begin position="128"/>
        <end position="132"/>
    </location>
    <ligand>
        <name>NADP(+)</name>
        <dbReference type="ChEBI" id="CHEBI:58349"/>
    </ligand>
</feature>
<dbReference type="Pfam" id="PF01488">
    <property type="entry name" value="Shikimate_DH"/>
    <property type="match status" value="1"/>
</dbReference>
<keyword evidence="4 8" id="KW-0521">NADP</keyword>
<feature type="binding site" evidence="8">
    <location>
        <position position="89"/>
    </location>
    <ligand>
        <name>shikimate</name>
        <dbReference type="ChEBI" id="CHEBI:36208"/>
    </ligand>
</feature>
<comment type="subunit">
    <text evidence="8">Homodimer.</text>
</comment>
<feature type="binding site" evidence="8">
    <location>
        <position position="216"/>
    </location>
    <ligand>
        <name>NADP(+)</name>
        <dbReference type="ChEBI" id="CHEBI:58349"/>
    </ligand>
</feature>
<dbReference type="Gene3D" id="3.40.50.720">
    <property type="entry name" value="NAD(P)-binding Rossmann-like Domain"/>
    <property type="match status" value="1"/>
</dbReference>
<dbReference type="EMBL" id="JBHSGQ010000006">
    <property type="protein sequence ID" value="MFC4726010.1"/>
    <property type="molecule type" value="Genomic_DNA"/>
</dbReference>
<feature type="binding site" evidence="8">
    <location>
        <position position="104"/>
    </location>
    <ligand>
        <name>shikimate</name>
        <dbReference type="ChEBI" id="CHEBI:36208"/>
    </ligand>
</feature>
<dbReference type="PANTHER" id="PTHR21089">
    <property type="entry name" value="SHIKIMATE DEHYDROGENASE"/>
    <property type="match status" value="1"/>
</dbReference>
<dbReference type="CDD" id="cd01065">
    <property type="entry name" value="NAD_bind_Shikimate_DH"/>
    <property type="match status" value="1"/>
</dbReference>
<evidence type="ECO:0000256" key="3">
    <source>
        <dbReference type="ARBA" id="ARBA00022605"/>
    </source>
</evidence>
<comment type="function">
    <text evidence="8">Involved in the biosynthesis of the chorismate, which leads to the biosynthesis of aromatic amino acids. Catalyzes the reversible NADPH linked reduction of 3-dehydroshikimate (DHSA) to yield shikimate (SA).</text>
</comment>
<dbReference type="InterPro" id="IPR036291">
    <property type="entry name" value="NAD(P)-bd_dom_sf"/>
</dbReference>
<dbReference type="HAMAP" id="MF_00222">
    <property type="entry name" value="Shikimate_DH_AroE"/>
    <property type="match status" value="1"/>
</dbReference>
<evidence type="ECO:0000256" key="2">
    <source>
        <dbReference type="ARBA" id="ARBA00012962"/>
    </source>
</evidence>
<reference evidence="12" key="1">
    <citation type="journal article" date="2019" name="Int. J. Syst. Evol. Microbiol.">
        <title>The Global Catalogue of Microorganisms (GCM) 10K type strain sequencing project: providing services to taxonomists for standard genome sequencing and annotation.</title>
        <authorList>
            <consortium name="The Broad Institute Genomics Platform"/>
            <consortium name="The Broad Institute Genome Sequencing Center for Infectious Disease"/>
            <person name="Wu L."/>
            <person name="Ma J."/>
        </authorList>
    </citation>
    <scope>NUCLEOTIDE SEQUENCE [LARGE SCALE GENOMIC DNA]</scope>
    <source>
        <strain evidence="12">CCUG 62981</strain>
    </source>
</reference>
<evidence type="ECO:0000256" key="1">
    <source>
        <dbReference type="ARBA" id="ARBA00004871"/>
    </source>
</evidence>
<dbReference type="InterPro" id="IPR022893">
    <property type="entry name" value="Shikimate_DH_fam"/>
</dbReference>
<sequence>MGGVRKAGVIGWPVGHSLSPAMMTAWLNDAGIEGEYSPVAAAPEDFADTIHRLREAGYAGVNVTLPHKEAALALADTASDAARAAGAANVLVFEKARIHADNTDITGIRATLDEGGWQAETGPAVLIGAGGAARAALYVLKAAGVPARIVNRSPDRAAELARSMGCAAEIHGLDAAPRALEGARLVINATSLGMKGQPALALPLDILPADALVFDMVYVPLETGLLKQARSRALRTVGGLSMLIGQARPAFEAFFGKPVPARTPVRAMLEAALEGRP</sequence>
<comment type="catalytic activity">
    <reaction evidence="7 8">
        <text>shikimate + NADP(+) = 3-dehydroshikimate + NADPH + H(+)</text>
        <dbReference type="Rhea" id="RHEA:17737"/>
        <dbReference type="ChEBI" id="CHEBI:15378"/>
        <dbReference type="ChEBI" id="CHEBI:16630"/>
        <dbReference type="ChEBI" id="CHEBI:36208"/>
        <dbReference type="ChEBI" id="CHEBI:57783"/>
        <dbReference type="ChEBI" id="CHEBI:58349"/>
        <dbReference type="EC" id="1.1.1.25"/>
    </reaction>
</comment>
<gene>
    <name evidence="8 11" type="primary">aroE</name>
    <name evidence="11" type="ORF">ACFPB0_11970</name>
</gene>
<evidence type="ECO:0000256" key="4">
    <source>
        <dbReference type="ARBA" id="ARBA00022857"/>
    </source>
</evidence>
<feature type="binding site" evidence="8">
    <location>
        <begin position="17"/>
        <end position="19"/>
    </location>
    <ligand>
        <name>shikimate</name>
        <dbReference type="ChEBI" id="CHEBI:36208"/>
    </ligand>
</feature>
<dbReference type="Proteomes" id="UP001596024">
    <property type="component" value="Unassembled WGS sequence"/>
</dbReference>
<protein>
    <recommendedName>
        <fullName evidence="2 8">Shikimate dehydrogenase (NADP(+))</fullName>
        <shortName evidence="8">SDH</shortName>
        <ecNumber evidence="2 8">1.1.1.25</ecNumber>
    </recommendedName>
</protein>
<dbReference type="GO" id="GO:0004764">
    <property type="term" value="F:shikimate 3-dehydrogenase (NADP+) activity"/>
    <property type="evidence" value="ECO:0007669"/>
    <property type="project" value="UniProtKB-EC"/>
</dbReference>
<evidence type="ECO:0000313" key="12">
    <source>
        <dbReference type="Proteomes" id="UP001596024"/>
    </source>
</evidence>
<comment type="pathway">
    <text evidence="1 8">Metabolic intermediate biosynthesis; chorismate biosynthesis; chorismate from D-erythrose 4-phosphate and phosphoenolpyruvate: step 4/7.</text>
</comment>
<accession>A0ABV9NDW1</accession>
<dbReference type="SUPFAM" id="SSF51735">
    <property type="entry name" value="NAD(P)-binding Rossmann-fold domains"/>
    <property type="match status" value="1"/>
</dbReference>
<dbReference type="InterPro" id="IPR046346">
    <property type="entry name" value="Aminoacid_DH-like_N_sf"/>
</dbReference>
<name>A0ABV9NDW1_9PROT</name>
<keyword evidence="5 8" id="KW-0560">Oxidoreductase</keyword>
<keyword evidence="12" id="KW-1185">Reference proteome</keyword>